<gene>
    <name evidence="2" type="ORF">HOLleu_03943</name>
</gene>
<keyword evidence="3" id="KW-1185">Reference proteome</keyword>
<name>A0A9Q1HLL3_HOLLE</name>
<accession>A0A9Q1HLL3</accession>
<protein>
    <recommendedName>
        <fullName evidence="1">DUF6570 domain-containing protein</fullName>
    </recommendedName>
</protein>
<dbReference type="Proteomes" id="UP001152320">
    <property type="component" value="Chromosome 1"/>
</dbReference>
<sequence length="274" mass="31541">MQVRELPRGRQLSISGNVVNVPADVTNTIKILPRRIDERDTIPVKFQRKLTYKHTVWSQSIRPKKVLEAANRLVTNSDLYKEEGVTVLNSWSETLNVMKHDWKEFVDSNSFNPPKVANDLQENDTLEDEGEMELDSDDEWTEVTEENNQPLGSLDTMLSPEFAIDGNLAYCLAPSEGNHPLGVFQDKYSEELAFPTLFCGQPRKQIKAKVHYSEICKWELRHKGRRFAKCVSNIFYKAKKLQISQIQQKVTLCLRKKKLEGKKLTAKDSKIFNV</sequence>
<dbReference type="InterPro" id="IPR046700">
    <property type="entry name" value="DUF6570"/>
</dbReference>
<feature type="domain" description="DUF6570" evidence="1">
    <location>
        <begin position="8"/>
        <end position="82"/>
    </location>
</feature>
<proteinExistence type="predicted"/>
<organism evidence="2 3">
    <name type="scientific">Holothuria leucospilota</name>
    <name type="common">Black long sea cucumber</name>
    <name type="synonym">Mertensiothuria leucospilota</name>
    <dbReference type="NCBI Taxonomy" id="206669"/>
    <lineage>
        <taxon>Eukaryota</taxon>
        <taxon>Metazoa</taxon>
        <taxon>Echinodermata</taxon>
        <taxon>Eleutherozoa</taxon>
        <taxon>Echinozoa</taxon>
        <taxon>Holothuroidea</taxon>
        <taxon>Aspidochirotacea</taxon>
        <taxon>Aspidochirotida</taxon>
        <taxon>Holothuriidae</taxon>
        <taxon>Holothuria</taxon>
    </lineage>
</organism>
<dbReference type="AlphaFoldDB" id="A0A9Q1HLL3"/>
<dbReference type="OrthoDB" id="6141723at2759"/>
<dbReference type="EMBL" id="JAIZAY010000001">
    <property type="protein sequence ID" value="KAJ8050655.1"/>
    <property type="molecule type" value="Genomic_DNA"/>
</dbReference>
<evidence type="ECO:0000259" key="1">
    <source>
        <dbReference type="Pfam" id="PF20209"/>
    </source>
</evidence>
<reference evidence="2" key="1">
    <citation type="submission" date="2021-10" db="EMBL/GenBank/DDBJ databases">
        <title>Tropical sea cucumber genome reveals ecological adaptation and Cuvierian tubules defense mechanism.</title>
        <authorList>
            <person name="Chen T."/>
        </authorList>
    </citation>
    <scope>NUCLEOTIDE SEQUENCE</scope>
    <source>
        <strain evidence="2">Nanhai2018</strain>
        <tissue evidence="2">Muscle</tissue>
    </source>
</reference>
<evidence type="ECO:0000313" key="2">
    <source>
        <dbReference type="EMBL" id="KAJ8050655.1"/>
    </source>
</evidence>
<evidence type="ECO:0000313" key="3">
    <source>
        <dbReference type="Proteomes" id="UP001152320"/>
    </source>
</evidence>
<dbReference type="CDD" id="cd21393">
    <property type="entry name" value="sm_acid_XPC-like"/>
    <property type="match status" value="1"/>
</dbReference>
<comment type="caution">
    <text evidence="2">The sequence shown here is derived from an EMBL/GenBank/DDBJ whole genome shotgun (WGS) entry which is preliminary data.</text>
</comment>
<dbReference type="Pfam" id="PF20209">
    <property type="entry name" value="DUF6570"/>
    <property type="match status" value="1"/>
</dbReference>